<dbReference type="EC" id="3.2.1.4" evidence="3"/>
<keyword evidence="9" id="KW-0472">Membrane</keyword>
<keyword evidence="9" id="KW-1133">Transmembrane helix</keyword>
<name>A0AAV1I9B7_9CHLO</name>
<reference evidence="12 13" key="1">
    <citation type="submission" date="2023-10" db="EMBL/GenBank/DDBJ databases">
        <authorList>
            <person name="Maclean D."/>
            <person name="Macfadyen A."/>
        </authorList>
    </citation>
    <scope>NUCLEOTIDE SEQUENCE [LARGE SCALE GENOMIC DNA]</scope>
</reference>
<keyword evidence="10" id="KW-0732">Signal</keyword>
<feature type="transmembrane region" description="Helical" evidence="9">
    <location>
        <begin position="121"/>
        <end position="147"/>
    </location>
</feature>
<feature type="transmembrane region" description="Helical" evidence="9">
    <location>
        <begin position="455"/>
        <end position="478"/>
    </location>
</feature>
<evidence type="ECO:0000256" key="7">
    <source>
        <dbReference type="ARBA" id="ARBA00023295"/>
    </source>
</evidence>
<dbReference type="Proteomes" id="UP001314263">
    <property type="component" value="Unassembled WGS sequence"/>
</dbReference>
<feature type="transmembrane region" description="Helical" evidence="9">
    <location>
        <begin position="690"/>
        <end position="716"/>
    </location>
</feature>
<evidence type="ECO:0000256" key="10">
    <source>
        <dbReference type="SAM" id="SignalP"/>
    </source>
</evidence>
<feature type="signal peptide" evidence="10">
    <location>
        <begin position="1"/>
        <end position="22"/>
    </location>
</feature>
<feature type="transmembrane region" description="Helical" evidence="9">
    <location>
        <begin position="643"/>
        <end position="670"/>
    </location>
</feature>
<evidence type="ECO:0000256" key="1">
    <source>
        <dbReference type="ARBA" id="ARBA00000966"/>
    </source>
</evidence>
<evidence type="ECO:0000256" key="9">
    <source>
        <dbReference type="SAM" id="Phobius"/>
    </source>
</evidence>
<proteinExistence type="inferred from homology"/>
<evidence type="ECO:0000256" key="8">
    <source>
        <dbReference type="ARBA" id="ARBA00023326"/>
    </source>
</evidence>
<dbReference type="InterPro" id="IPR012341">
    <property type="entry name" value="6hp_glycosidase-like_sf"/>
</dbReference>
<feature type="transmembrane region" description="Helical" evidence="9">
    <location>
        <begin position="604"/>
        <end position="623"/>
    </location>
</feature>
<dbReference type="SUPFAM" id="SSF48208">
    <property type="entry name" value="Six-hairpin glycosidases"/>
    <property type="match status" value="1"/>
</dbReference>
<keyword evidence="9" id="KW-0812">Transmembrane</keyword>
<dbReference type="AlphaFoldDB" id="A0AAV1I9B7"/>
<keyword evidence="7" id="KW-0326">Glycosidase</keyword>
<gene>
    <name evidence="12" type="ORF">CVIRNUC_005825</name>
</gene>
<organism evidence="12 13">
    <name type="scientific">Coccomyxa viridis</name>
    <dbReference type="NCBI Taxonomy" id="1274662"/>
    <lineage>
        <taxon>Eukaryota</taxon>
        <taxon>Viridiplantae</taxon>
        <taxon>Chlorophyta</taxon>
        <taxon>core chlorophytes</taxon>
        <taxon>Trebouxiophyceae</taxon>
        <taxon>Trebouxiophyceae incertae sedis</taxon>
        <taxon>Coccomyxaceae</taxon>
        <taxon>Coccomyxa</taxon>
    </lineage>
</organism>
<dbReference type="GO" id="GO:0030245">
    <property type="term" value="P:cellulose catabolic process"/>
    <property type="evidence" value="ECO:0007669"/>
    <property type="project" value="UniProtKB-KW"/>
</dbReference>
<evidence type="ECO:0000256" key="2">
    <source>
        <dbReference type="ARBA" id="ARBA00007072"/>
    </source>
</evidence>
<evidence type="ECO:0000256" key="3">
    <source>
        <dbReference type="ARBA" id="ARBA00012601"/>
    </source>
</evidence>
<evidence type="ECO:0000256" key="5">
    <source>
        <dbReference type="ARBA" id="ARBA00023001"/>
    </source>
</evidence>
<sequence length="1188" mass="128718">MSATAGMLWCRLWALSGQISQCDHVAHPRSLSQIINLFERHCLRYQCTSQHAGVEHKHVTKEEHRITTTRFYGRSNPDGQSAILQPKSSDPWAVLRLALFIASFGFYLFTRSTTIDAKGRVTLFLYQLAVTLGECLFFLSGCLIGLWQVKRVSNGVTASQPGPQAEDVTATYPKALSADLQPSMKHKHRTQVIIDGVGTSASLLCCTIDAMMDCKLPDGCTKAVHIIHDSRVAGQDLQQQSGSEKLSMHDTAGLGIPDEQWLGATAQPSAYKNTLLRQVYSQGADIAATDIVAFFKAGQVPRNTILQQALTELERPGVRMVHCQAARSSHPVLSDIFNEDECYWQNLLAPHAPAWQCTSVPARNSFIMYASSLHNMGWLPCHTHAAASAVAESLTRQHRVAMPLSCPVTQDCPGTISAIHRAAFESAEARFQLLFGRHSPRAQWHSCCRPLLQHTLAWCSLVSALTTLFFTIIPVARIIYGPFPFNPNRWFGIGFLAHYCCISPLLYQVSSLQRAVMLWNWAVSLRVLWWQHLMALRAMPASALGQGWQVLRQHLCAMRRRVRQDAEEGRQDGEVGEPQTTKTSRRECCMPVVPMVVHEIPWRVAVPCVVSTAVAAIGAWLLFQDYQTALGPRRPVSQLSIFAANLSLILSILWCLSNAAVFILPCIYAAAVLRSRGKQEGQHGDRKDGLLICSIISMVVVVCCMLLAAAACIGLGEGAYSLQGASQLQDYDYSDALTASLQFYAAQRSGSLGANYPILWRGDSGLNDVPTGGYYLGTNNLKLTFPTAAALFQMAWGIASLPGGGAIVNSSVLVEVRWATDYLMACFGNATLVTQVGSTATELAEWARPEDMTYARPTYTVGPAAPGADVMAHTAAALAAASVVFSGQDAIYAGQVFDAAQSLYLLASANEGLYSSNFAPNSQLYASASYLDDLMLASAWLAEVTGRPAYLTAAETYWDRIFNGASTSWQSQIPDWDNQWWAGNVILLGLTGRQRYQAQVQAFLTAWTEGSAAVAYTPQGLARAGSEGQLRNAANAALLAMVHARRSSGFYSIRLACWARSQVQYILGSGGRSYMVGWGINPPSHVPSPAASCPAAVQPCAAPKASSQQYASPDPNPHALSGALVSAPSAGDAFMDIRSAADTAISIEYNGGLTGVLAMLAAKEWVLTCGIRPGLIDRAGGHLAHAVW</sequence>
<feature type="domain" description="Glycoside hydrolase family 9" evidence="11">
    <location>
        <begin position="733"/>
        <end position="1157"/>
    </location>
</feature>
<keyword evidence="5" id="KW-0136">Cellulose degradation</keyword>
<evidence type="ECO:0000256" key="6">
    <source>
        <dbReference type="ARBA" id="ARBA00023277"/>
    </source>
</evidence>
<evidence type="ECO:0000256" key="4">
    <source>
        <dbReference type="ARBA" id="ARBA00022801"/>
    </source>
</evidence>
<keyword evidence="13" id="KW-1185">Reference proteome</keyword>
<dbReference type="Pfam" id="PF00759">
    <property type="entry name" value="Glyco_hydro_9"/>
    <property type="match status" value="1"/>
</dbReference>
<keyword evidence="8" id="KW-0624">Polysaccharide degradation</keyword>
<feature type="transmembrane region" description="Helical" evidence="9">
    <location>
        <begin position="92"/>
        <end position="109"/>
    </location>
</feature>
<evidence type="ECO:0000313" key="13">
    <source>
        <dbReference type="Proteomes" id="UP001314263"/>
    </source>
</evidence>
<accession>A0AAV1I9B7</accession>
<feature type="chain" id="PRO_5043942691" description="cellulase" evidence="10">
    <location>
        <begin position="23"/>
        <end position="1188"/>
    </location>
</feature>
<protein>
    <recommendedName>
        <fullName evidence="3">cellulase</fullName>
        <ecNumber evidence="3">3.2.1.4</ecNumber>
    </recommendedName>
</protein>
<dbReference type="PANTHER" id="PTHR22298">
    <property type="entry name" value="ENDO-1,4-BETA-GLUCANASE"/>
    <property type="match status" value="1"/>
</dbReference>
<comment type="similarity">
    <text evidence="2">Belongs to the glycosyl hydrolase 9 (cellulase E) family.</text>
</comment>
<dbReference type="InterPro" id="IPR008928">
    <property type="entry name" value="6-hairpin_glycosidase_sf"/>
</dbReference>
<evidence type="ECO:0000259" key="11">
    <source>
        <dbReference type="Pfam" id="PF00759"/>
    </source>
</evidence>
<feature type="transmembrane region" description="Helical" evidence="9">
    <location>
        <begin position="490"/>
        <end position="509"/>
    </location>
</feature>
<comment type="catalytic activity">
    <reaction evidence="1">
        <text>Endohydrolysis of (1-&gt;4)-beta-D-glucosidic linkages in cellulose, lichenin and cereal beta-D-glucans.</text>
        <dbReference type="EC" id="3.2.1.4"/>
    </reaction>
</comment>
<dbReference type="GO" id="GO:0008810">
    <property type="term" value="F:cellulase activity"/>
    <property type="evidence" value="ECO:0007669"/>
    <property type="project" value="UniProtKB-EC"/>
</dbReference>
<dbReference type="InterPro" id="IPR001701">
    <property type="entry name" value="Glyco_hydro_9"/>
</dbReference>
<dbReference type="Gene3D" id="1.50.10.10">
    <property type="match status" value="1"/>
</dbReference>
<dbReference type="EMBL" id="CAUYUE010000007">
    <property type="protein sequence ID" value="CAK0782623.1"/>
    <property type="molecule type" value="Genomic_DNA"/>
</dbReference>
<comment type="caution">
    <text evidence="12">The sequence shown here is derived from an EMBL/GenBank/DDBJ whole genome shotgun (WGS) entry which is preliminary data.</text>
</comment>
<keyword evidence="4" id="KW-0378">Hydrolase</keyword>
<keyword evidence="6" id="KW-0119">Carbohydrate metabolism</keyword>
<evidence type="ECO:0000313" key="12">
    <source>
        <dbReference type="EMBL" id="CAK0782623.1"/>
    </source>
</evidence>